<proteinExistence type="predicted"/>
<geneLocation type="mitochondrion" evidence="2"/>
<dbReference type="EMBL" id="LKAM01000002">
    <property type="protein sequence ID" value="KUM49888.1"/>
    <property type="molecule type" value="Genomic_DNA"/>
</dbReference>
<protein>
    <submittedName>
        <fullName evidence="2">Uncharacterized protein</fullName>
    </submittedName>
</protein>
<evidence type="ECO:0000256" key="1">
    <source>
        <dbReference type="SAM" id="Phobius"/>
    </source>
</evidence>
<keyword evidence="1" id="KW-0472">Membrane</keyword>
<sequence>MLWFRPSIHSLLPPCCSMVPHSNCHASHTTWTKRANNLRHCRNQTHVRRYLSLVGAPFFSCALMIILYKLPSIVSLLGFFRMLRFLRWPEEQ</sequence>
<organism evidence="2">
    <name type="scientific">Picea glauca</name>
    <name type="common">White spruce</name>
    <name type="synonym">Pinus glauca</name>
    <dbReference type="NCBI Taxonomy" id="3330"/>
    <lineage>
        <taxon>Eukaryota</taxon>
        <taxon>Viridiplantae</taxon>
        <taxon>Streptophyta</taxon>
        <taxon>Embryophyta</taxon>
        <taxon>Tracheophyta</taxon>
        <taxon>Spermatophyta</taxon>
        <taxon>Pinopsida</taxon>
        <taxon>Pinidae</taxon>
        <taxon>Conifers I</taxon>
        <taxon>Pinales</taxon>
        <taxon>Pinaceae</taxon>
        <taxon>Picea</taxon>
    </lineage>
</organism>
<comment type="caution">
    <text evidence="2">The sequence shown here is derived from an EMBL/GenBank/DDBJ whole genome shotgun (WGS) entry which is preliminary data.</text>
</comment>
<gene>
    <name evidence="2" type="ORF">ABT39_MTgene3115</name>
</gene>
<evidence type="ECO:0000313" key="2">
    <source>
        <dbReference type="EMBL" id="KUM49888.1"/>
    </source>
</evidence>
<keyword evidence="2" id="KW-0496">Mitochondrion</keyword>
<dbReference type="AlphaFoldDB" id="A0A101M2U1"/>
<name>A0A101M2U1_PICGL</name>
<keyword evidence="1" id="KW-1133">Transmembrane helix</keyword>
<reference evidence="2" key="1">
    <citation type="journal article" date="2015" name="Genome Biol. Evol.">
        <title>Organellar Genomes of White Spruce (Picea glauca): Assembly and Annotation.</title>
        <authorList>
            <person name="Jackman S.D."/>
            <person name="Warren R.L."/>
            <person name="Gibb E.A."/>
            <person name="Vandervalk B.P."/>
            <person name="Mohamadi H."/>
            <person name="Chu J."/>
            <person name="Raymond A."/>
            <person name="Pleasance S."/>
            <person name="Coope R."/>
            <person name="Wildung M.R."/>
            <person name="Ritland C.E."/>
            <person name="Bousquet J."/>
            <person name="Jones S.J."/>
            <person name="Bohlmann J."/>
            <person name="Birol I."/>
        </authorList>
    </citation>
    <scope>NUCLEOTIDE SEQUENCE [LARGE SCALE GENOMIC DNA]</scope>
    <source>
        <tissue evidence="2">Flushing bud</tissue>
    </source>
</reference>
<feature type="transmembrane region" description="Helical" evidence="1">
    <location>
        <begin position="56"/>
        <end position="80"/>
    </location>
</feature>
<keyword evidence="1" id="KW-0812">Transmembrane</keyword>
<accession>A0A101M2U1</accession>